<dbReference type="Proteomes" id="UP001589755">
    <property type="component" value="Unassembled WGS sequence"/>
</dbReference>
<evidence type="ECO:0000313" key="3">
    <source>
        <dbReference type="Proteomes" id="UP001589755"/>
    </source>
</evidence>
<accession>A0ABV6DDI9</accession>
<dbReference type="EMBL" id="JBHLXD010000076">
    <property type="protein sequence ID" value="MFC0210711.1"/>
    <property type="molecule type" value="Genomic_DNA"/>
</dbReference>
<reference evidence="2 3" key="1">
    <citation type="submission" date="2024-09" db="EMBL/GenBank/DDBJ databases">
        <authorList>
            <person name="Sun Q."/>
            <person name="Mori K."/>
        </authorList>
    </citation>
    <scope>NUCLEOTIDE SEQUENCE [LARGE SCALE GENOMIC DNA]</scope>
    <source>
        <strain evidence="2 3">CCM 8543</strain>
    </source>
</reference>
<organism evidence="2 3">
    <name type="scientific">Chelativorans intermedius</name>
    <dbReference type="NCBI Taxonomy" id="515947"/>
    <lineage>
        <taxon>Bacteria</taxon>
        <taxon>Pseudomonadati</taxon>
        <taxon>Pseudomonadota</taxon>
        <taxon>Alphaproteobacteria</taxon>
        <taxon>Hyphomicrobiales</taxon>
        <taxon>Phyllobacteriaceae</taxon>
        <taxon>Chelativorans</taxon>
    </lineage>
</organism>
<comment type="caution">
    <text evidence="2">The sequence shown here is derived from an EMBL/GenBank/DDBJ whole genome shotgun (WGS) entry which is preliminary data.</text>
</comment>
<proteinExistence type="predicted"/>
<protein>
    <submittedName>
        <fullName evidence="2">Uncharacterized protein</fullName>
    </submittedName>
</protein>
<sequence length="47" mass="5394">MVEVVQEMREKLKAQEERRQTRRVFAFWTSVVLVMVCVAAGTALVTP</sequence>
<evidence type="ECO:0000313" key="2">
    <source>
        <dbReference type="EMBL" id="MFC0210711.1"/>
    </source>
</evidence>
<dbReference type="RefSeq" id="WP_378074794.1">
    <property type="nucleotide sequence ID" value="NZ_JBHLXD010000076.1"/>
</dbReference>
<evidence type="ECO:0000256" key="1">
    <source>
        <dbReference type="SAM" id="Phobius"/>
    </source>
</evidence>
<keyword evidence="1" id="KW-0472">Membrane</keyword>
<keyword evidence="3" id="KW-1185">Reference proteome</keyword>
<gene>
    <name evidence="2" type="ORF">ACFFJ2_20190</name>
</gene>
<keyword evidence="1" id="KW-1133">Transmembrane helix</keyword>
<keyword evidence="1" id="KW-0812">Transmembrane</keyword>
<name>A0ABV6DDI9_9HYPH</name>
<feature type="transmembrane region" description="Helical" evidence="1">
    <location>
        <begin position="25"/>
        <end position="45"/>
    </location>
</feature>